<feature type="transmembrane region" description="Helical" evidence="7">
    <location>
        <begin position="385"/>
        <end position="403"/>
    </location>
</feature>
<dbReference type="InterPro" id="IPR010290">
    <property type="entry name" value="TM_effector"/>
</dbReference>
<evidence type="ECO:0000313" key="9">
    <source>
        <dbReference type="EMBL" id="MEV4284972.1"/>
    </source>
</evidence>
<feature type="transmembrane region" description="Helical" evidence="7">
    <location>
        <begin position="359"/>
        <end position="379"/>
    </location>
</feature>
<evidence type="ECO:0000256" key="5">
    <source>
        <dbReference type="ARBA" id="ARBA00022989"/>
    </source>
</evidence>
<dbReference type="SUPFAM" id="SSF103473">
    <property type="entry name" value="MFS general substrate transporter"/>
    <property type="match status" value="1"/>
</dbReference>
<comment type="caution">
    <text evidence="9">The sequence shown here is derived from an EMBL/GenBank/DDBJ whole genome shotgun (WGS) entry which is preliminary data.</text>
</comment>
<name>A0ABV3GXG3_9ACTN</name>
<dbReference type="Pfam" id="PF05977">
    <property type="entry name" value="MFS_3"/>
    <property type="match status" value="1"/>
</dbReference>
<keyword evidence="2" id="KW-0813">Transport</keyword>
<organism evidence="9 10">
    <name type="scientific">Nonomuraea bangladeshensis</name>
    <dbReference type="NCBI Taxonomy" id="404385"/>
    <lineage>
        <taxon>Bacteria</taxon>
        <taxon>Bacillati</taxon>
        <taxon>Actinomycetota</taxon>
        <taxon>Actinomycetes</taxon>
        <taxon>Streptosporangiales</taxon>
        <taxon>Streptosporangiaceae</taxon>
        <taxon>Nonomuraea</taxon>
    </lineage>
</organism>
<dbReference type="PANTHER" id="PTHR23513">
    <property type="entry name" value="INTEGRAL MEMBRANE EFFLUX PROTEIN-RELATED"/>
    <property type="match status" value="1"/>
</dbReference>
<dbReference type="PANTHER" id="PTHR23513:SF11">
    <property type="entry name" value="STAPHYLOFERRIN A TRANSPORTER"/>
    <property type="match status" value="1"/>
</dbReference>
<reference evidence="9 10" key="1">
    <citation type="submission" date="2024-06" db="EMBL/GenBank/DDBJ databases">
        <title>The Natural Products Discovery Center: Release of the First 8490 Sequenced Strains for Exploring Actinobacteria Biosynthetic Diversity.</title>
        <authorList>
            <person name="Kalkreuter E."/>
            <person name="Kautsar S.A."/>
            <person name="Yang D."/>
            <person name="Bader C.D."/>
            <person name="Teijaro C.N."/>
            <person name="Fluegel L."/>
            <person name="Davis C.M."/>
            <person name="Simpson J.R."/>
            <person name="Lauterbach L."/>
            <person name="Steele A.D."/>
            <person name="Gui C."/>
            <person name="Meng S."/>
            <person name="Li G."/>
            <person name="Viehrig K."/>
            <person name="Ye F."/>
            <person name="Su P."/>
            <person name="Kiefer A.F."/>
            <person name="Nichols A."/>
            <person name="Cepeda A.J."/>
            <person name="Yan W."/>
            <person name="Fan B."/>
            <person name="Jiang Y."/>
            <person name="Adhikari A."/>
            <person name="Zheng C.-J."/>
            <person name="Schuster L."/>
            <person name="Cowan T.M."/>
            <person name="Smanski M.J."/>
            <person name="Chevrette M.G."/>
            <person name="De Carvalho L.P.S."/>
            <person name="Shen B."/>
        </authorList>
    </citation>
    <scope>NUCLEOTIDE SEQUENCE [LARGE SCALE GENOMIC DNA]</scope>
    <source>
        <strain evidence="9 10">NPDC049574</strain>
    </source>
</reference>
<feature type="transmembrane region" description="Helical" evidence="7">
    <location>
        <begin position="160"/>
        <end position="185"/>
    </location>
</feature>
<feature type="transmembrane region" description="Helical" evidence="7">
    <location>
        <begin position="319"/>
        <end position="338"/>
    </location>
</feature>
<dbReference type="EMBL" id="JBFARM010000002">
    <property type="protein sequence ID" value="MEV4284972.1"/>
    <property type="molecule type" value="Genomic_DNA"/>
</dbReference>
<dbReference type="PROSITE" id="PS50850">
    <property type="entry name" value="MFS"/>
    <property type="match status" value="1"/>
</dbReference>
<dbReference type="InterPro" id="IPR020846">
    <property type="entry name" value="MFS_dom"/>
</dbReference>
<evidence type="ECO:0000256" key="1">
    <source>
        <dbReference type="ARBA" id="ARBA00004651"/>
    </source>
</evidence>
<keyword evidence="4 7" id="KW-0812">Transmembrane</keyword>
<sequence>MTGHGLGRSFAFLWSSTALSNLADGVLKTGAPLLAVSMTRSPTLVSLVGAAATLPWLLLALPAGAIADRADRRRIMATAGTVRAVALAVAAVLAASGALDLWVLLAAVLAAGVAEVFADTSAQSVLPMTVPASQLTRANGRVFSAQQIGNEFAGAPVAGLLVGLLPAAVFGAPALLYGAAAALLLGMRGTYRPARNTTQADGRSVSGPLLREIGEALRYLLAHRVLRSLAITAGLLNLANSAYFAVFVLWAVGDGSAIGLPPEGYGLMMTALAAGAVLGSLLAERIAGAFGEFRALTACWLASSALLLVPVVAPSPWALYPTAVLWGVLGGAANVLVISTRQRLIPPELLGRVNSAYRLIGMGGMPLGAALGGVVAEFAGLPAVLLGSIGVCLLGVGLVRHALRDRISRPLTSDAALPDITRSL</sequence>
<gene>
    <name evidence="9" type="ORF">AB0K40_05670</name>
</gene>
<evidence type="ECO:0000259" key="8">
    <source>
        <dbReference type="PROSITE" id="PS50850"/>
    </source>
</evidence>
<dbReference type="RefSeq" id="WP_364445379.1">
    <property type="nucleotide sequence ID" value="NZ_JBFARM010000002.1"/>
</dbReference>
<keyword evidence="10" id="KW-1185">Reference proteome</keyword>
<feature type="domain" description="Major facilitator superfamily (MFS) profile" evidence="8">
    <location>
        <begin position="226"/>
        <end position="424"/>
    </location>
</feature>
<evidence type="ECO:0000313" key="10">
    <source>
        <dbReference type="Proteomes" id="UP001552427"/>
    </source>
</evidence>
<comment type="subcellular location">
    <subcellularLocation>
        <location evidence="1">Cell membrane</location>
        <topology evidence="1">Multi-pass membrane protein</topology>
    </subcellularLocation>
</comment>
<evidence type="ECO:0000256" key="3">
    <source>
        <dbReference type="ARBA" id="ARBA00022475"/>
    </source>
</evidence>
<dbReference type="Gene3D" id="1.20.1250.20">
    <property type="entry name" value="MFS general substrate transporter like domains"/>
    <property type="match status" value="1"/>
</dbReference>
<keyword evidence="6 7" id="KW-0472">Membrane</keyword>
<evidence type="ECO:0000256" key="7">
    <source>
        <dbReference type="SAM" id="Phobius"/>
    </source>
</evidence>
<feature type="transmembrane region" description="Helical" evidence="7">
    <location>
        <begin position="295"/>
        <end position="313"/>
    </location>
</feature>
<feature type="transmembrane region" description="Helical" evidence="7">
    <location>
        <begin position="228"/>
        <end position="252"/>
    </location>
</feature>
<evidence type="ECO:0000256" key="4">
    <source>
        <dbReference type="ARBA" id="ARBA00022692"/>
    </source>
</evidence>
<feature type="transmembrane region" description="Helical" evidence="7">
    <location>
        <begin position="41"/>
        <end position="63"/>
    </location>
</feature>
<dbReference type="CDD" id="cd06173">
    <property type="entry name" value="MFS_MefA_like"/>
    <property type="match status" value="1"/>
</dbReference>
<evidence type="ECO:0000256" key="2">
    <source>
        <dbReference type="ARBA" id="ARBA00022448"/>
    </source>
</evidence>
<proteinExistence type="predicted"/>
<keyword evidence="5 7" id="KW-1133">Transmembrane helix</keyword>
<protein>
    <submittedName>
        <fullName evidence="9">MFS transporter</fullName>
    </submittedName>
</protein>
<keyword evidence="3" id="KW-1003">Cell membrane</keyword>
<accession>A0ABV3GXG3</accession>
<feature type="transmembrane region" description="Helical" evidence="7">
    <location>
        <begin position="264"/>
        <end position="283"/>
    </location>
</feature>
<dbReference type="InterPro" id="IPR036259">
    <property type="entry name" value="MFS_trans_sf"/>
</dbReference>
<dbReference type="Proteomes" id="UP001552427">
    <property type="component" value="Unassembled WGS sequence"/>
</dbReference>
<evidence type="ECO:0000256" key="6">
    <source>
        <dbReference type="ARBA" id="ARBA00023136"/>
    </source>
</evidence>
<feature type="transmembrane region" description="Helical" evidence="7">
    <location>
        <begin position="84"/>
        <end position="111"/>
    </location>
</feature>